<dbReference type="GO" id="GO:0016627">
    <property type="term" value="F:oxidoreductase activity, acting on the CH-CH group of donors"/>
    <property type="evidence" value="ECO:0007669"/>
    <property type="project" value="TreeGrafter"/>
</dbReference>
<dbReference type="SUPFAM" id="SSF50475">
    <property type="entry name" value="FMN-binding split barrel"/>
    <property type="match status" value="1"/>
</dbReference>
<dbReference type="InterPro" id="IPR024031">
    <property type="entry name" value="MSMEG_5819/OxyR"/>
</dbReference>
<accession>A0A4R1HFS8</accession>
<dbReference type="EMBL" id="SMFZ01000002">
    <property type="protein sequence ID" value="TCK20994.1"/>
    <property type="molecule type" value="Genomic_DNA"/>
</dbReference>
<keyword evidence="1" id="KW-0560">Oxidoreductase</keyword>
<dbReference type="GO" id="GO:0005829">
    <property type="term" value="C:cytosol"/>
    <property type="evidence" value="ECO:0007669"/>
    <property type="project" value="TreeGrafter"/>
</dbReference>
<evidence type="ECO:0000256" key="1">
    <source>
        <dbReference type="ARBA" id="ARBA00023002"/>
    </source>
</evidence>
<sequence length="138" mass="15165">MRMVFTDAELAYLDSQPIGRLATQQPDGTLQVNPVGFAWNPETGTIDIGGFRMSRSRKYRNVADNGRAALVVDDLRSTDPWRVRCLDIRGTAEFVPGTGPANGTDPAIIRLRPTRVIGLAIEDPDVPPHEIRANARNV</sequence>
<feature type="domain" description="Pyridoxamine 5'-phosphate oxidase N-terminal" evidence="2">
    <location>
        <begin position="6"/>
        <end position="96"/>
    </location>
</feature>
<organism evidence="3 4">
    <name type="scientific">Pseudonocardia endophytica</name>
    <dbReference type="NCBI Taxonomy" id="401976"/>
    <lineage>
        <taxon>Bacteria</taxon>
        <taxon>Bacillati</taxon>
        <taxon>Actinomycetota</taxon>
        <taxon>Actinomycetes</taxon>
        <taxon>Pseudonocardiales</taxon>
        <taxon>Pseudonocardiaceae</taxon>
        <taxon>Pseudonocardia</taxon>
    </lineage>
</organism>
<name>A0A4R1HFS8_PSEEN</name>
<dbReference type="InterPro" id="IPR052019">
    <property type="entry name" value="F420H2_bilvrd_red/Heme_oxyg"/>
</dbReference>
<keyword evidence="4" id="KW-1185">Reference proteome</keyword>
<gene>
    <name evidence="3" type="ORF">EV378_4963</name>
</gene>
<proteinExistence type="predicted"/>
<protein>
    <submittedName>
        <fullName evidence="3">Pyridoxamine 5'-phosphate oxidase family protein</fullName>
    </submittedName>
</protein>
<dbReference type="InterPro" id="IPR012349">
    <property type="entry name" value="Split_barrel_FMN-bd"/>
</dbReference>
<dbReference type="Proteomes" id="UP000295560">
    <property type="component" value="Unassembled WGS sequence"/>
</dbReference>
<evidence type="ECO:0000313" key="4">
    <source>
        <dbReference type="Proteomes" id="UP000295560"/>
    </source>
</evidence>
<dbReference type="InterPro" id="IPR011576">
    <property type="entry name" value="Pyridox_Oxase_N"/>
</dbReference>
<dbReference type="Gene3D" id="2.30.110.10">
    <property type="entry name" value="Electron Transport, Fmn-binding Protein, Chain A"/>
    <property type="match status" value="1"/>
</dbReference>
<evidence type="ECO:0000259" key="2">
    <source>
        <dbReference type="Pfam" id="PF01243"/>
    </source>
</evidence>
<comment type="caution">
    <text evidence="3">The sequence shown here is derived from an EMBL/GenBank/DDBJ whole genome shotgun (WGS) entry which is preliminary data.</text>
</comment>
<reference evidence="3 4" key="1">
    <citation type="submission" date="2019-03" db="EMBL/GenBank/DDBJ databases">
        <title>Sequencing the genomes of 1000 actinobacteria strains.</title>
        <authorList>
            <person name="Klenk H.-P."/>
        </authorList>
    </citation>
    <scope>NUCLEOTIDE SEQUENCE [LARGE SCALE GENOMIC DNA]</scope>
    <source>
        <strain evidence="3 4">DSM 44969</strain>
    </source>
</reference>
<dbReference type="GO" id="GO:0070967">
    <property type="term" value="F:coenzyme F420 binding"/>
    <property type="evidence" value="ECO:0007669"/>
    <property type="project" value="TreeGrafter"/>
</dbReference>
<dbReference type="PANTHER" id="PTHR35176:SF6">
    <property type="entry name" value="HEME OXYGENASE HI_0854-RELATED"/>
    <property type="match status" value="1"/>
</dbReference>
<dbReference type="AlphaFoldDB" id="A0A4R1HFS8"/>
<dbReference type="PANTHER" id="PTHR35176">
    <property type="entry name" value="HEME OXYGENASE HI_0854-RELATED"/>
    <property type="match status" value="1"/>
</dbReference>
<dbReference type="NCBIfam" id="TIGR04023">
    <property type="entry name" value="PPOX_MSMEG_5819"/>
    <property type="match status" value="1"/>
</dbReference>
<evidence type="ECO:0000313" key="3">
    <source>
        <dbReference type="EMBL" id="TCK20994.1"/>
    </source>
</evidence>
<dbReference type="Pfam" id="PF01243">
    <property type="entry name" value="PNPOx_N"/>
    <property type="match status" value="1"/>
</dbReference>